<keyword evidence="3" id="KW-1185">Reference proteome</keyword>
<evidence type="ECO:0000313" key="2">
    <source>
        <dbReference type="EMBL" id="KAJ5541506.1"/>
    </source>
</evidence>
<evidence type="ECO:0000256" key="1">
    <source>
        <dbReference type="SAM" id="MobiDB-lite"/>
    </source>
</evidence>
<dbReference type="AlphaFoldDB" id="A0AAD6CWP6"/>
<proteinExistence type="predicted"/>
<feature type="compositionally biased region" description="Basic and acidic residues" evidence="1">
    <location>
        <begin position="151"/>
        <end position="169"/>
    </location>
</feature>
<feature type="compositionally biased region" description="Polar residues" evidence="1">
    <location>
        <begin position="1"/>
        <end position="17"/>
    </location>
</feature>
<feature type="compositionally biased region" description="Polar residues" evidence="1">
    <location>
        <begin position="54"/>
        <end position="82"/>
    </location>
</feature>
<feature type="compositionally biased region" description="Polar residues" evidence="1">
    <location>
        <begin position="123"/>
        <end position="140"/>
    </location>
</feature>
<evidence type="ECO:0000313" key="3">
    <source>
        <dbReference type="Proteomes" id="UP001220324"/>
    </source>
</evidence>
<protein>
    <submittedName>
        <fullName evidence="2">Uncharacterized protein</fullName>
    </submittedName>
</protein>
<feature type="region of interest" description="Disordered" evidence="1">
    <location>
        <begin position="99"/>
        <end position="169"/>
    </location>
</feature>
<comment type="caution">
    <text evidence="2">The sequence shown here is derived from an EMBL/GenBank/DDBJ whole genome shotgun (WGS) entry which is preliminary data.</text>
</comment>
<sequence length="259" mass="28999">MFATQSPSTPFRQTSHYTPARPSPLGLRSSNIATPPWTMGSPSRAGSGHPQKPTGANENAFSPVPFSSFSLHNDSPQTQQLSQPVFGASASVSTPFNFSPSQANMMSPTSPSPSTRATKFSDRYTNQVANPMKSTTSLARSKTRKMFMNRVRNERDEGRHEARGEQMMHADYLADKRKWEESMARDMDVVPMQGDMEEDYMLPDDDARALDEFVSQEEAMEMAMQDQQNGSFSDDEYDDIFMTLPDHALSYESQDMDMS</sequence>
<name>A0AAD6CWP6_9EURO</name>
<reference evidence="2 3" key="1">
    <citation type="journal article" date="2023" name="IMA Fungus">
        <title>Comparative genomic study of the Penicillium genus elucidates a diverse pangenome and 15 lateral gene transfer events.</title>
        <authorList>
            <person name="Petersen C."/>
            <person name="Sorensen T."/>
            <person name="Nielsen M.R."/>
            <person name="Sondergaard T.E."/>
            <person name="Sorensen J.L."/>
            <person name="Fitzpatrick D.A."/>
            <person name="Frisvad J.C."/>
            <person name="Nielsen K.L."/>
        </authorList>
    </citation>
    <scope>NUCLEOTIDE SEQUENCE [LARGE SCALE GENOMIC DNA]</scope>
    <source>
        <strain evidence="2 3">IBT 35679</strain>
    </source>
</reference>
<gene>
    <name evidence="2" type="ORF">N7494_006582</name>
</gene>
<dbReference type="EMBL" id="JAQIZZ010000005">
    <property type="protein sequence ID" value="KAJ5541506.1"/>
    <property type="molecule type" value="Genomic_DNA"/>
</dbReference>
<accession>A0AAD6CWP6</accession>
<organism evidence="2 3">
    <name type="scientific">Penicillium frequentans</name>
    <dbReference type="NCBI Taxonomy" id="3151616"/>
    <lineage>
        <taxon>Eukaryota</taxon>
        <taxon>Fungi</taxon>
        <taxon>Dikarya</taxon>
        <taxon>Ascomycota</taxon>
        <taxon>Pezizomycotina</taxon>
        <taxon>Eurotiomycetes</taxon>
        <taxon>Eurotiomycetidae</taxon>
        <taxon>Eurotiales</taxon>
        <taxon>Aspergillaceae</taxon>
        <taxon>Penicillium</taxon>
    </lineage>
</organism>
<feature type="region of interest" description="Disordered" evidence="1">
    <location>
        <begin position="1"/>
        <end position="82"/>
    </location>
</feature>
<dbReference type="Proteomes" id="UP001220324">
    <property type="component" value="Unassembled WGS sequence"/>
</dbReference>